<evidence type="ECO:0000256" key="5">
    <source>
        <dbReference type="SAM" id="MobiDB-lite"/>
    </source>
</evidence>
<dbReference type="AlphaFoldDB" id="A0AA97JW64"/>
<dbReference type="PROSITE" id="PS00518">
    <property type="entry name" value="ZF_RING_1"/>
    <property type="match status" value="1"/>
</dbReference>
<dbReference type="GeneID" id="129337136"/>
<dbReference type="Gene3D" id="1.10.10.2360">
    <property type="match status" value="1"/>
</dbReference>
<dbReference type="InterPro" id="IPR050143">
    <property type="entry name" value="TRIM/RBCC"/>
</dbReference>
<reference evidence="9" key="1">
    <citation type="submission" date="2025-08" db="UniProtKB">
        <authorList>
            <consortium name="RefSeq"/>
        </authorList>
    </citation>
    <scope>IDENTIFICATION</scope>
    <source>
        <tissue evidence="9">Blood</tissue>
    </source>
</reference>
<evidence type="ECO:0000313" key="9">
    <source>
        <dbReference type="RefSeq" id="XP_054846625.1"/>
    </source>
</evidence>
<feature type="domain" description="B box-type" evidence="7">
    <location>
        <begin position="109"/>
        <end position="152"/>
    </location>
</feature>
<dbReference type="Pfam" id="PF13923">
    <property type="entry name" value="zf-C3HC4_2"/>
    <property type="match status" value="1"/>
</dbReference>
<dbReference type="PANTHER" id="PTHR24103">
    <property type="entry name" value="E3 UBIQUITIN-PROTEIN LIGASE TRIM"/>
    <property type="match status" value="1"/>
</dbReference>
<feature type="compositionally biased region" description="Polar residues" evidence="5">
    <location>
        <begin position="807"/>
        <end position="821"/>
    </location>
</feature>
<evidence type="ECO:0000313" key="8">
    <source>
        <dbReference type="Proteomes" id="UP001190640"/>
    </source>
</evidence>
<feature type="region of interest" description="Disordered" evidence="5">
    <location>
        <begin position="728"/>
        <end position="767"/>
    </location>
</feature>
<keyword evidence="8" id="KW-1185">Reference proteome</keyword>
<sequence>MEASLTCAVCLSLFEDPVTLPRCSHNFCRTCVAACLGQEQPGPAEAERDSAPGDLSVACPLCRKVCVLAGRNGVAALPVNTTLAEVVKLFKGGGDAWAPGEAAVPQLTPRDAPCGKHPGRPLQLFCRVCCRPACGQCVTEEHRGVFHSVNLIGSLYQEEKLSFFNCLKEIRKLHEQLVKEVADCQDNMETQVHNEEEIIKREFEKICKILEVKKKQFLDDLASRKKKREKEYEIWKKARNAYRKTIEKYLNECEKIANECDPQRFLEVACNLNHRMKTQIDLMQFSSHYENLPGYKEMCMDATPIVSSISALHLTPVNIDAFKADVPCLEFGNTEENSEQEKIQNTFNPVAEIDVLHDGKMIYTRLMSISDMPEFGRMSHEEVRYNYYIAHQVHSCNLERQTPASPLNGSCTFPESSCSSIRAPEAPLFAFNAKASNLKLKPQVPQRQRVNETSFSKSRGYIFSTPAVKLNFSSLNNSLNVFNVQGSQKDSQKTALSEKTDPLFTKVQVPQAHAAALSFGPQTSLTVSPHLYQVAMPSAAVLNQHLSGAVTECSAPTVFSSSSGKEPNSPLKNEKSSTFLLGKLESQSGNIYNINSPTSIIVSSSTTTVPLPESSNGRKPSSSTFPTTSENVFSQPNKQHSSHSLPVQNKTQENEMRCESKEHRLENYSGKKLPGNVSFPNSLPYKTSGCVPWEDCGSGKQPAHGKVSLSFFWETNAMPVFSLPGCVKNNRDTQTSSHKTKNPIDKLRKKSNDLKKSTVEKSIPSSNTKQIRILTRSSSFCFMEKVKSESILVPQENVTHNSAANKTSFADDSTEQNNQFENPPRNEKLKEDDALKNETSYKNTEPDGENLSQAYK</sequence>
<dbReference type="Gene3D" id="3.30.40.10">
    <property type="entry name" value="Zinc/RING finger domain, C3HC4 (zinc finger)"/>
    <property type="match status" value="1"/>
</dbReference>
<evidence type="ECO:0000256" key="2">
    <source>
        <dbReference type="ARBA" id="ARBA00022771"/>
    </source>
</evidence>
<keyword evidence="2 4" id="KW-0863">Zinc-finger</keyword>
<feature type="compositionally biased region" description="Polar residues" evidence="5">
    <location>
        <begin position="613"/>
        <end position="651"/>
    </location>
</feature>
<dbReference type="Pfam" id="PF00643">
    <property type="entry name" value="zf-B_box"/>
    <property type="match status" value="1"/>
</dbReference>
<accession>A0AA97JW64</accession>
<name>A0AA97JW64_EUBMA</name>
<evidence type="ECO:0000259" key="7">
    <source>
        <dbReference type="PROSITE" id="PS50119"/>
    </source>
</evidence>
<dbReference type="GO" id="GO:0008270">
    <property type="term" value="F:zinc ion binding"/>
    <property type="evidence" value="ECO:0007669"/>
    <property type="project" value="UniProtKB-KW"/>
</dbReference>
<dbReference type="Gene3D" id="3.30.160.60">
    <property type="entry name" value="Classic Zinc Finger"/>
    <property type="match status" value="1"/>
</dbReference>
<dbReference type="Proteomes" id="UP001190640">
    <property type="component" value="Chromosome 10"/>
</dbReference>
<dbReference type="RefSeq" id="XP_054846625.1">
    <property type="nucleotide sequence ID" value="XM_054990650.1"/>
</dbReference>
<feature type="region of interest" description="Disordered" evidence="5">
    <location>
        <begin position="606"/>
        <end position="653"/>
    </location>
</feature>
<gene>
    <name evidence="9" type="primary">LOC129337136</name>
</gene>
<dbReference type="SUPFAM" id="SSF57845">
    <property type="entry name" value="B-box zinc-binding domain"/>
    <property type="match status" value="1"/>
</dbReference>
<keyword evidence="1" id="KW-0479">Metal-binding</keyword>
<feature type="compositionally biased region" description="Basic and acidic residues" evidence="5">
    <location>
        <begin position="742"/>
        <end position="759"/>
    </location>
</feature>
<feature type="domain" description="RING-type" evidence="6">
    <location>
        <begin position="7"/>
        <end position="63"/>
    </location>
</feature>
<evidence type="ECO:0000256" key="1">
    <source>
        <dbReference type="ARBA" id="ARBA00022723"/>
    </source>
</evidence>
<dbReference type="InterPro" id="IPR017907">
    <property type="entry name" value="Znf_RING_CS"/>
</dbReference>
<organism evidence="8 9">
    <name type="scientific">Eublepharis macularius</name>
    <name type="common">Leopard gecko</name>
    <name type="synonym">Cyrtodactylus macularius</name>
    <dbReference type="NCBI Taxonomy" id="481883"/>
    <lineage>
        <taxon>Eukaryota</taxon>
        <taxon>Metazoa</taxon>
        <taxon>Chordata</taxon>
        <taxon>Craniata</taxon>
        <taxon>Vertebrata</taxon>
        <taxon>Euteleostomi</taxon>
        <taxon>Lepidosauria</taxon>
        <taxon>Squamata</taxon>
        <taxon>Bifurcata</taxon>
        <taxon>Gekkota</taxon>
        <taxon>Eublepharidae</taxon>
        <taxon>Eublepharinae</taxon>
        <taxon>Eublepharis</taxon>
    </lineage>
</organism>
<dbReference type="InterPro" id="IPR000315">
    <property type="entry name" value="Znf_B-box"/>
</dbReference>
<dbReference type="PROSITE" id="PS50089">
    <property type="entry name" value="ZF_RING_2"/>
    <property type="match status" value="1"/>
</dbReference>
<dbReference type="SMART" id="SM00184">
    <property type="entry name" value="RING"/>
    <property type="match status" value="1"/>
</dbReference>
<evidence type="ECO:0000259" key="6">
    <source>
        <dbReference type="PROSITE" id="PS50089"/>
    </source>
</evidence>
<dbReference type="KEGG" id="emc:129337136"/>
<dbReference type="SUPFAM" id="SSF57850">
    <property type="entry name" value="RING/U-box"/>
    <property type="match status" value="1"/>
</dbReference>
<dbReference type="InterPro" id="IPR013083">
    <property type="entry name" value="Znf_RING/FYVE/PHD"/>
</dbReference>
<proteinExistence type="predicted"/>
<feature type="region of interest" description="Disordered" evidence="5">
    <location>
        <begin position="807"/>
        <end position="856"/>
    </location>
</feature>
<dbReference type="PROSITE" id="PS50119">
    <property type="entry name" value="ZF_BBOX"/>
    <property type="match status" value="1"/>
</dbReference>
<evidence type="ECO:0000256" key="3">
    <source>
        <dbReference type="ARBA" id="ARBA00022833"/>
    </source>
</evidence>
<keyword evidence="3" id="KW-0862">Zinc</keyword>
<feature type="compositionally biased region" description="Basic and acidic residues" evidence="5">
    <location>
        <begin position="824"/>
        <end position="836"/>
    </location>
</feature>
<dbReference type="InterPro" id="IPR001841">
    <property type="entry name" value="Znf_RING"/>
</dbReference>
<protein>
    <submittedName>
        <fullName evidence="9">Uncharacterized protein LOC129337136 isoform X1</fullName>
    </submittedName>
</protein>
<evidence type="ECO:0000256" key="4">
    <source>
        <dbReference type="PROSITE-ProRule" id="PRU00024"/>
    </source>
</evidence>